<keyword evidence="2" id="KW-0004">4Fe-4S</keyword>
<evidence type="ECO:0000256" key="7">
    <source>
        <dbReference type="SAM" id="MobiDB-lite"/>
    </source>
</evidence>
<evidence type="ECO:0000256" key="2">
    <source>
        <dbReference type="ARBA" id="ARBA00022485"/>
    </source>
</evidence>
<name>A0A2V2MXJ1_9EURY</name>
<organism evidence="9 10">
    <name type="scientific">Methanospirillum lacunae</name>
    <dbReference type="NCBI Taxonomy" id="668570"/>
    <lineage>
        <taxon>Archaea</taxon>
        <taxon>Methanobacteriati</taxon>
        <taxon>Methanobacteriota</taxon>
        <taxon>Stenosarchaea group</taxon>
        <taxon>Methanomicrobia</taxon>
        <taxon>Methanomicrobiales</taxon>
        <taxon>Methanospirillaceae</taxon>
        <taxon>Methanospirillum</taxon>
    </lineage>
</organism>
<evidence type="ECO:0000256" key="3">
    <source>
        <dbReference type="ARBA" id="ARBA00022691"/>
    </source>
</evidence>
<evidence type="ECO:0000256" key="5">
    <source>
        <dbReference type="ARBA" id="ARBA00023004"/>
    </source>
</evidence>
<keyword evidence="10" id="KW-1185">Reference proteome</keyword>
<evidence type="ECO:0000259" key="8">
    <source>
        <dbReference type="PROSITE" id="PS51918"/>
    </source>
</evidence>
<dbReference type="InterPro" id="IPR007197">
    <property type="entry name" value="rSAM"/>
</dbReference>
<dbReference type="RefSeq" id="WP_109968366.1">
    <property type="nucleotide sequence ID" value="NZ_QGMY01000006.1"/>
</dbReference>
<dbReference type="InterPro" id="IPR050377">
    <property type="entry name" value="Radical_SAM_PqqE_MftC-like"/>
</dbReference>
<dbReference type="GO" id="GO:0051536">
    <property type="term" value="F:iron-sulfur cluster binding"/>
    <property type="evidence" value="ECO:0007669"/>
    <property type="project" value="UniProtKB-KW"/>
</dbReference>
<dbReference type="CDD" id="cd21109">
    <property type="entry name" value="SPASM"/>
    <property type="match status" value="1"/>
</dbReference>
<evidence type="ECO:0000313" key="9">
    <source>
        <dbReference type="EMBL" id="PWR72854.1"/>
    </source>
</evidence>
<dbReference type="SFLD" id="SFLDG01387">
    <property type="entry name" value="BtrN-like_SPASM_domain_contain"/>
    <property type="match status" value="1"/>
</dbReference>
<protein>
    <recommendedName>
        <fullName evidence="8">Radical SAM core domain-containing protein</fullName>
    </recommendedName>
</protein>
<dbReference type="InterPro" id="IPR013785">
    <property type="entry name" value="Aldolase_TIM"/>
</dbReference>
<accession>A0A2V2MXJ1</accession>
<dbReference type="InterPro" id="IPR034391">
    <property type="entry name" value="AdoMet-like_SPASM_containing"/>
</dbReference>
<dbReference type="InterPro" id="IPR058240">
    <property type="entry name" value="rSAM_sf"/>
</dbReference>
<reference evidence="9 10" key="1">
    <citation type="submission" date="2018-05" db="EMBL/GenBank/DDBJ databases">
        <title>Draft genome of Methanospirillum lacunae Ki8-1.</title>
        <authorList>
            <person name="Dueholm M.S."/>
            <person name="Nielsen P.H."/>
            <person name="Bakmann L.F."/>
            <person name="Otzen D.E."/>
        </authorList>
    </citation>
    <scope>NUCLEOTIDE SEQUENCE [LARGE SCALE GENOMIC DNA]</scope>
    <source>
        <strain evidence="9 10">Ki8-1</strain>
    </source>
</reference>
<comment type="caution">
    <text evidence="9">The sequence shown here is derived from an EMBL/GenBank/DDBJ whole genome shotgun (WGS) entry which is preliminary data.</text>
</comment>
<comment type="cofactor">
    <cofactor evidence="1">
        <name>[4Fe-4S] cluster</name>
        <dbReference type="ChEBI" id="CHEBI:49883"/>
    </cofactor>
</comment>
<keyword evidence="3" id="KW-0949">S-adenosyl-L-methionine</keyword>
<dbReference type="GO" id="GO:0003824">
    <property type="term" value="F:catalytic activity"/>
    <property type="evidence" value="ECO:0007669"/>
    <property type="project" value="InterPro"/>
</dbReference>
<sequence>MKNKDQEMKINHHQFSLDSYERERSWEEQRRYFKDYCVNRYQWFSYPKWHYVSPFPLHVDFEASFRCNLNCPMCFRPHIEQKNYGDMDFNLYKKGIDECVENDLYSIRLSWRGESTLNPRIVEMVEYAKKKGIKEVSFISNGRLLEGDIAEGLINAGLDYLTISVDGLEEHYNKLRNPSTFREITSKIKKFYELKNRIGGGYPRLKIQAIWTYIKEDPIAFYSHFKDITDKINFDPENDYSLREVPQDGDFICQYPWQRITVTWNGEIPLCISDWNLHTKIGDLNKQTIKEVWLGKEMEDFRNAQLNGKRLSIPCCKKCHRPSTEQLGDKPEGEKVNPHNKGLQ</sequence>
<dbReference type="SFLD" id="SFLDS00029">
    <property type="entry name" value="Radical_SAM"/>
    <property type="match status" value="1"/>
</dbReference>
<dbReference type="PROSITE" id="PS51918">
    <property type="entry name" value="RADICAL_SAM"/>
    <property type="match status" value="1"/>
</dbReference>
<evidence type="ECO:0000313" key="10">
    <source>
        <dbReference type="Proteomes" id="UP000245657"/>
    </source>
</evidence>
<dbReference type="EMBL" id="QGMY01000006">
    <property type="protein sequence ID" value="PWR72854.1"/>
    <property type="molecule type" value="Genomic_DNA"/>
</dbReference>
<dbReference type="PANTHER" id="PTHR11228:SF7">
    <property type="entry name" value="PQQA PEPTIDE CYCLASE"/>
    <property type="match status" value="1"/>
</dbReference>
<dbReference type="AlphaFoldDB" id="A0A2V2MXJ1"/>
<proteinExistence type="predicted"/>
<dbReference type="SFLD" id="SFLDG01067">
    <property type="entry name" value="SPASM/twitch_domain_containing"/>
    <property type="match status" value="1"/>
</dbReference>
<dbReference type="PANTHER" id="PTHR11228">
    <property type="entry name" value="RADICAL SAM DOMAIN PROTEIN"/>
    <property type="match status" value="1"/>
</dbReference>
<evidence type="ECO:0000256" key="4">
    <source>
        <dbReference type="ARBA" id="ARBA00022723"/>
    </source>
</evidence>
<dbReference type="GO" id="GO:0046872">
    <property type="term" value="F:metal ion binding"/>
    <property type="evidence" value="ECO:0007669"/>
    <property type="project" value="UniProtKB-KW"/>
</dbReference>
<dbReference type="Pfam" id="PF04055">
    <property type="entry name" value="Radical_SAM"/>
    <property type="match status" value="1"/>
</dbReference>
<keyword evidence="6" id="KW-0411">Iron-sulfur</keyword>
<feature type="region of interest" description="Disordered" evidence="7">
    <location>
        <begin position="321"/>
        <end position="344"/>
    </location>
</feature>
<keyword evidence="5" id="KW-0408">Iron</keyword>
<dbReference type="CDD" id="cd01335">
    <property type="entry name" value="Radical_SAM"/>
    <property type="match status" value="1"/>
</dbReference>
<dbReference type="Proteomes" id="UP000245657">
    <property type="component" value="Unassembled WGS sequence"/>
</dbReference>
<keyword evidence="4" id="KW-0479">Metal-binding</keyword>
<feature type="domain" description="Radical SAM core" evidence="8">
    <location>
        <begin position="53"/>
        <end position="277"/>
    </location>
</feature>
<dbReference type="Gene3D" id="3.20.20.70">
    <property type="entry name" value="Aldolase class I"/>
    <property type="match status" value="1"/>
</dbReference>
<feature type="compositionally biased region" description="Basic and acidic residues" evidence="7">
    <location>
        <begin position="327"/>
        <end position="337"/>
    </location>
</feature>
<gene>
    <name evidence="9" type="ORF">DK846_07860</name>
</gene>
<evidence type="ECO:0000256" key="6">
    <source>
        <dbReference type="ARBA" id="ARBA00023014"/>
    </source>
</evidence>
<dbReference type="InterPro" id="IPR023885">
    <property type="entry name" value="4Fe4S-binding_SPASM_dom"/>
</dbReference>
<dbReference type="SUPFAM" id="SSF102114">
    <property type="entry name" value="Radical SAM enzymes"/>
    <property type="match status" value="1"/>
</dbReference>
<dbReference type="Pfam" id="PF13186">
    <property type="entry name" value="SPASM"/>
    <property type="match status" value="1"/>
</dbReference>
<evidence type="ECO:0000256" key="1">
    <source>
        <dbReference type="ARBA" id="ARBA00001966"/>
    </source>
</evidence>